<keyword evidence="9" id="KW-1185">Reference proteome</keyword>
<dbReference type="PANTHER" id="PTHR36838:SF3">
    <property type="entry name" value="TRANSPORTER AUXIN EFFLUX CARRIER EC FAMILY"/>
    <property type="match status" value="1"/>
</dbReference>
<organism evidence="8 9">
    <name type="scientific">Stutzerimonas nosocomialis</name>
    <dbReference type="NCBI Taxonomy" id="1056496"/>
    <lineage>
        <taxon>Bacteria</taxon>
        <taxon>Pseudomonadati</taxon>
        <taxon>Pseudomonadota</taxon>
        <taxon>Gammaproteobacteria</taxon>
        <taxon>Pseudomonadales</taxon>
        <taxon>Pseudomonadaceae</taxon>
        <taxon>Stutzerimonas</taxon>
    </lineage>
</organism>
<reference evidence="8 9" key="1">
    <citation type="journal article" date="2017" name="Eur. J. Clin. Microbiol. Infect. Dis.">
        <title>Uncommonly isolated clinical Pseudomonas: identification and phylogenetic assignation.</title>
        <authorList>
            <person name="Mulet M."/>
            <person name="Gomila M."/>
            <person name="Ramirez A."/>
            <person name="Cardew S."/>
            <person name="Moore E.R."/>
            <person name="Lalucat J."/>
            <person name="Garcia-Valdes E."/>
        </authorList>
    </citation>
    <scope>NUCLEOTIDE SEQUENCE [LARGE SCALE GENOMIC DNA]</scope>
    <source>
        <strain evidence="8 9">SD129</strain>
    </source>
</reference>
<feature type="transmembrane region" description="Helical" evidence="7">
    <location>
        <begin position="199"/>
        <end position="219"/>
    </location>
</feature>
<keyword evidence="2" id="KW-0813">Transport</keyword>
<dbReference type="AlphaFoldDB" id="A0A5R9Q889"/>
<dbReference type="InterPro" id="IPR004776">
    <property type="entry name" value="Mem_transp_PIN-like"/>
</dbReference>
<feature type="transmembrane region" description="Helical" evidence="7">
    <location>
        <begin position="231"/>
        <end position="250"/>
    </location>
</feature>
<proteinExistence type="predicted"/>
<gene>
    <name evidence="8" type="ORF">DN820_21445</name>
</gene>
<feature type="transmembrane region" description="Helical" evidence="7">
    <location>
        <begin position="96"/>
        <end position="119"/>
    </location>
</feature>
<evidence type="ECO:0000256" key="1">
    <source>
        <dbReference type="ARBA" id="ARBA00004141"/>
    </source>
</evidence>
<dbReference type="Proteomes" id="UP000306753">
    <property type="component" value="Unassembled WGS sequence"/>
</dbReference>
<feature type="transmembrane region" description="Helical" evidence="7">
    <location>
        <begin position="172"/>
        <end position="193"/>
    </location>
</feature>
<dbReference type="RefSeq" id="WP_138412884.1">
    <property type="nucleotide sequence ID" value="NZ_QLAG01000047.1"/>
</dbReference>
<evidence type="ECO:0000256" key="2">
    <source>
        <dbReference type="ARBA" id="ARBA00022448"/>
    </source>
</evidence>
<feature type="transmembrane region" description="Helical" evidence="7">
    <location>
        <begin position="6"/>
        <end position="22"/>
    </location>
</feature>
<keyword evidence="3" id="KW-1003">Cell membrane</keyword>
<evidence type="ECO:0000256" key="6">
    <source>
        <dbReference type="ARBA" id="ARBA00023136"/>
    </source>
</evidence>
<name>A0A5R9Q889_9GAMM</name>
<comment type="caution">
    <text evidence="8">The sequence shown here is derived from an EMBL/GenBank/DDBJ whole genome shotgun (WGS) entry which is preliminary data.</text>
</comment>
<feature type="transmembrane region" description="Helical" evidence="7">
    <location>
        <begin position="64"/>
        <end position="84"/>
    </location>
</feature>
<evidence type="ECO:0000256" key="3">
    <source>
        <dbReference type="ARBA" id="ARBA00022475"/>
    </source>
</evidence>
<evidence type="ECO:0000256" key="7">
    <source>
        <dbReference type="SAM" id="Phobius"/>
    </source>
</evidence>
<dbReference type="GO" id="GO:0016020">
    <property type="term" value="C:membrane"/>
    <property type="evidence" value="ECO:0007669"/>
    <property type="project" value="UniProtKB-SubCell"/>
</dbReference>
<evidence type="ECO:0000256" key="4">
    <source>
        <dbReference type="ARBA" id="ARBA00022692"/>
    </source>
</evidence>
<keyword evidence="5 7" id="KW-1133">Transmembrane helix</keyword>
<comment type="subcellular location">
    <subcellularLocation>
        <location evidence="1">Membrane</location>
        <topology evidence="1">Multi-pass membrane protein</topology>
    </subcellularLocation>
</comment>
<keyword evidence="6 7" id="KW-0472">Membrane</keyword>
<dbReference type="EMBL" id="QLAG01000047">
    <property type="protein sequence ID" value="TLX61426.1"/>
    <property type="molecule type" value="Genomic_DNA"/>
</dbReference>
<evidence type="ECO:0000313" key="8">
    <source>
        <dbReference type="EMBL" id="TLX61426.1"/>
    </source>
</evidence>
<keyword evidence="4 7" id="KW-0812">Transmembrane</keyword>
<sequence length="313" mass="32338">MLHILSITAPIFLLIGLGYLAARAGLLSREQIRGMGSFAMTFTLPALILRALSQRPIGEVLDPVFVLAYGLGSLLIFALGFAFFRLVRRQSVASCALSAGGMSVSNSGFIGFPVVAMVLGAPAGVALALCMLVENLLIIPLMLFLAEASAQGGKGRGAIVGETLKRLARNPIILAIVLGLCLSLMEVSIPAIPFKAIDMLANAAAPVALFVIGGTLFGLRVGGQGADIAQVALAKLILHPLAVALAFAVLPGIDPAMRLAGILFASAPMLSVYPLFGQRFGFEERCAAILVTATALSFFTMGGVLALTGVGAF</sequence>
<evidence type="ECO:0000313" key="9">
    <source>
        <dbReference type="Proteomes" id="UP000306753"/>
    </source>
</evidence>
<feature type="transmembrane region" description="Helical" evidence="7">
    <location>
        <begin position="256"/>
        <end position="276"/>
    </location>
</feature>
<dbReference type="GO" id="GO:0055085">
    <property type="term" value="P:transmembrane transport"/>
    <property type="evidence" value="ECO:0007669"/>
    <property type="project" value="InterPro"/>
</dbReference>
<dbReference type="Pfam" id="PF03547">
    <property type="entry name" value="Mem_trans"/>
    <property type="match status" value="1"/>
</dbReference>
<protein>
    <submittedName>
        <fullName evidence="8">AEC family transporter</fullName>
    </submittedName>
</protein>
<feature type="transmembrane region" description="Helical" evidence="7">
    <location>
        <begin position="34"/>
        <end position="52"/>
    </location>
</feature>
<accession>A0A5R9Q889</accession>
<dbReference type="PANTHER" id="PTHR36838">
    <property type="entry name" value="AUXIN EFFLUX CARRIER FAMILY PROTEIN"/>
    <property type="match status" value="1"/>
</dbReference>
<evidence type="ECO:0000256" key="5">
    <source>
        <dbReference type="ARBA" id="ARBA00022989"/>
    </source>
</evidence>
<feature type="transmembrane region" description="Helical" evidence="7">
    <location>
        <begin position="125"/>
        <end position="146"/>
    </location>
</feature>
<feature type="transmembrane region" description="Helical" evidence="7">
    <location>
        <begin position="288"/>
        <end position="312"/>
    </location>
</feature>